<evidence type="ECO:0000313" key="2">
    <source>
        <dbReference type="Proteomes" id="UP000228641"/>
    </source>
</evidence>
<protein>
    <submittedName>
        <fullName evidence="1">Uncharacterized protein</fullName>
    </submittedName>
</protein>
<accession>A0A2M8M4G6</accession>
<dbReference type="AlphaFoldDB" id="A0A2M8M4G6"/>
<dbReference type="Proteomes" id="UP000228641">
    <property type="component" value="Unassembled WGS sequence"/>
</dbReference>
<reference evidence="1 2" key="1">
    <citation type="submission" date="2017-11" db="EMBL/GenBank/DDBJ databases">
        <title>Genome sequencing of Prevotella intermedia KCOM 1779.</title>
        <authorList>
            <person name="Kook J.-K."/>
            <person name="Park S.-N."/>
            <person name="Lim Y.K."/>
        </authorList>
    </citation>
    <scope>NUCLEOTIDE SEQUENCE [LARGE SCALE GENOMIC DNA]</scope>
    <source>
        <strain evidence="1 2">KCOM 1779</strain>
    </source>
</reference>
<name>A0A2M8M4G6_PREIN</name>
<dbReference type="EMBL" id="PGGD01000002">
    <property type="protein sequence ID" value="PJE99096.1"/>
    <property type="molecule type" value="Genomic_DNA"/>
</dbReference>
<comment type="caution">
    <text evidence="1">The sequence shown here is derived from an EMBL/GenBank/DDBJ whole genome shotgun (WGS) entry which is preliminary data.</text>
</comment>
<organism evidence="1 2">
    <name type="scientific">Prevotella intermedia</name>
    <dbReference type="NCBI Taxonomy" id="28131"/>
    <lineage>
        <taxon>Bacteria</taxon>
        <taxon>Pseudomonadati</taxon>
        <taxon>Bacteroidota</taxon>
        <taxon>Bacteroidia</taxon>
        <taxon>Bacteroidales</taxon>
        <taxon>Prevotellaceae</taxon>
        <taxon>Prevotella</taxon>
    </lineage>
</organism>
<evidence type="ECO:0000313" key="1">
    <source>
        <dbReference type="EMBL" id="PJE99096.1"/>
    </source>
</evidence>
<gene>
    <name evidence="1" type="ORF">CUB97_12290</name>
</gene>
<sequence length="89" mass="10306">MVADAKGIYIYKLTIYCELYWEVLKFHFSVTAKIPPVQGASPLIYRGLHLALESVAVKSLNIYGTKIWRSVQFYIPLYPRKESCCAFKR</sequence>
<proteinExistence type="predicted"/>